<dbReference type="PRINTS" id="PR00344">
    <property type="entry name" value="BCTRLSENSOR"/>
</dbReference>
<keyword evidence="8" id="KW-1185">Reference proteome</keyword>
<evidence type="ECO:0000256" key="2">
    <source>
        <dbReference type="ARBA" id="ARBA00012438"/>
    </source>
</evidence>
<keyword evidence="5" id="KW-0472">Membrane</keyword>
<feature type="domain" description="Histidine kinase" evidence="6">
    <location>
        <begin position="972"/>
        <end position="1216"/>
    </location>
</feature>
<dbReference type="SUPFAM" id="SSF55781">
    <property type="entry name" value="GAF domain-like"/>
    <property type="match status" value="1"/>
</dbReference>
<feature type="transmembrane region" description="Helical" evidence="5">
    <location>
        <begin position="714"/>
        <end position="734"/>
    </location>
</feature>
<dbReference type="SUPFAM" id="SSF63825">
    <property type="entry name" value="YWTD domain"/>
    <property type="match status" value="1"/>
</dbReference>
<dbReference type="EC" id="2.7.13.3" evidence="2"/>
<dbReference type="SMART" id="SM00387">
    <property type="entry name" value="HATPase_c"/>
    <property type="match status" value="1"/>
</dbReference>
<dbReference type="Gene3D" id="2.60.40.10">
    <property type="entry name" value="Immunoglobulins"/>
    <property type="match status" value="1"/>
</dbReference>
<dbReference type="InterPro" id="IPR013783">
    <property type="entry name" value="Ig-like_fold"/>
</dbReference>
<proteinExistence type="predicted"/>
<dbReference type="InterPro" id="IPR036890">
    <property type="entry name" value="HATPase_C_sf"/>
</dbReference>
<dbReference type="InterPro" id="IPR004358">
    <property type="entry name" value="Sig_transdc_His_kin-like_C"/>
</dbReference>
<evidence type="ECO:0000259" key="6">
    <source>
        <dbReference type="PROSITE" id="PS50109"/>
    </source>
</evidence>
<dbReference type="InterPro" id="IPR005467">
    <property type="entry name" value="His_kinase_dom"/>
</dbReference>
<dbReference type="InterPro" id="IPR011123">
    <property type="entry name" value="Y_Y_Y"/>
</dbReference>
<dbReference type="InterPro" id="IPR003594">
    <property type="entry name" value="HATPase_dom"/>
</dbReference>
<dbReference type="Gene3D" id="3.30.565.10">
    <property type="entry name" value="Histidine kinase-like ATPase, C-terminal domain"/>
    <property type="match status" value="1"/>
</dbReference>
<feature type="coiled-coil region" evidence="4">
    <location>
        <begin position="936"/>
        <end position="1004"/>
    </location>
</feature>
<dbReference type="SUPFAM" id="SSF55874">
    <property type="entry name" value="ATPase domain of HSP90 chaperone/DNA topoisomerase II/histidine kinase"/>
    <property type="match status" value="1"/>
</dbReference>
<evidence type="ECO:0000256" key="3">
    <source>
        <dbReference type="ARBA" id="ARBA00022553"/>
    </source>
</evidence>
<keyword evidence="5" id="KW-0812">Transmembrane</keyword>
<dbReference type="PANTHER" id="PTHR43547">
    <property type="entry name" value="TWO-COMPONENT HISTIDINE KINASE"/>
    <property type="match status" value="1"/>
</dbReference>
<dbReference type="EMBL" id="BAABHB010000009">
    <property type="protein sequence ID" value="GAA4412274.1"/>
    <property type="molecule type" value="Genomic_DNA"/>
</dbReference>
<evidence type="ECO:0000313" key="7">
    <source>
        <dbReference type="EMBL" id="GAA4412274.1"/>
    </source>
</evidence>
<dbReference type="Pfam" id="PF02518">
    <property type="entry name" value="HATPase_c"/>
    <property type="match status" value="1"/>
</dbReference>
<gene>
    <name evidence="7" type="ORF">GCM10023187_39160</name>
</gene>
<feature type="coiled-coil region" evidence="4">
    <location>
        <begin position="736"/>
        <end position="781"/>
    </location>
</feature>
<dbReference type="PROSITE" id="PS50109">
    <property type="entry name" value="HIS_KIN"/>
    <property type="match status" value="1"/>
</dbReference>
<evidence type="ECO:0000256" key="4">
    <source>
        <dbReference type="SAM" id="Coils"/>
    </source>
</evidence>
<dbReference type="PANTHER" id="PTHR43547:SF2">
    <property type="entry name" value="HYBRID SIGNAL TRANSDUCTION HISTIDINE KINASE C"/>
    <property type="match status" value="1"/>
</dbReference>
<organism evidence="7 8">
    <name type="scientific">Nibrella viscosa</name>
    <dbReference type="NCBI Taxonomy" id="1084524"/>
    <lineage>
        <taxon>Bacteria</taxon>
        <taxon>Pseudomonadati</taxon>
        <taxon>Bacteroidota</taxon>
        <taxon>Cytophagia</taxon>
        <taxon>Cytophagales</taxon>
        <taxon>Spirosomataceae</taxon>
        <taxon>Nibrella</taxon>
    </lineage>
</organism>
<dbReference type="InterPro" id="IPR029016">
    <property type="entry name" value="GAF-like_dom_sf"/>
</dbReference>
<protein>
    <recommendedName>
        <fullName evidence="2">histidine kinase</fullName>
        <ecNumber evidence="2">2.7.13.3</ecNumber>
    </recommendedName>
</protein>
<keyword evidence="4" id="KW-0175">Coiled coil</keyword>
<sequence length="1220" mass="137456">MGQAGKAGETGRWPIRFIHPEEYKAHAQNYTVTQDDQGITYVGNFAGVLEYDGTNWRQISTAQQTRVTAFGRNEAGQIFVGGHNDFGYLIADQTGQLQYKPLTAGIQPGFGEIHTVIALPEETYFFTKQKIFQWNAKTRTTREWINHSEVLGAWLCSSVIYVYQPGVGLGRLENGLVIPIRQGGRLASGVSAVLSQPDGPLVVTPNLGLFRLVGEELIPFSPAASQWVQNGAIRRAISLPPDRLALWSDKYGLLLMTSKGQLLQVSNYKDQLASAQVNNLFIDREGLLWLTLNKGLAVLNISSPISYFPFNGQIKSLLRYKNRLYVATDQGLFYVEKSSLTPFTAIPWACWSLAEAGGSLFVAGSNGLYQITDQQVRQLSSSFSFYVTRSASNPSRLYMGSESKLGQITLTGKGAAFTWLPIDTSDQSALGNITGIVDGGLGKLWLSTVDNHVFSYETATGKVRQYDGSPALQKSIDNHIQKTSAGLILYNTRGIFSYNPAKDRFEKQQNLAGLNTSGWYSLLVEDNEKNVWVTDGNQKQIRVYAKTQLDSARNAPLRLLADKSFQVVYPDTSRVVWLGGLDGLVRYDQSVTLKGDKPFPAFIREIRINSDSAFFRGIIEGSLQRQSVFASDFNNLTFLFSSASYLPGQEVEFQYMLDGFDEKWSEWSTQTKKEYSNLRPDVYTFRLRARNLYGAVSQETTYSFVIRTPIYQRWWAQVLYLVLAIVLLIAILRWRNRRSEKEKQALESLIQERTEEILNQKQELEQQSEELALKNDQLEKIDLIVQAINAEVNITSLFNTVLERLKIIRNMDSAAALIYDPEQDTFQFQAAIGIHAGSAPNLVQMPLNQAISRYLDNAVEVYEDVYVQNSFTAKVNNKLIPGMPIPKSMIAIVLKAEGRIEGFILIYNVSRQNAFDQRDFDTIRNVKEHLLAAYLKTQILRNLESTLENLKSTQEELIRQERLASVGQLTKGIVDRILNPLNYINNFSESCNDLIEEISDALDQHKEVLPQDVQDDVFDELNLLKNSLSKISDHGNSTTRIVKDMQKLLREKSRDFLETELTPFVESKALVALQEVKNEYKDLPIKLIFNLEKKPVRIRLLPFELGQVIANLISNACYALYEKHKTMPLFQPELTVSTKLYNGEIRLIIRDNGKGIPQTEIEKLFSPFFTTKPTSKGTGLGLFMSKDIVEMHKGSIGIKSLEGEYTEIQLTLPVLQGALV</sequence>
<comment type="caution">
    <text evidence="7">The sequence shown here is derived from an EMBL/GenBank/DDBJ whole genome shotgun (WGS) entry which is preliminary data.</text>
</comment>
<evidence type="ECO:0000256" key="1">
    <source>
        <dbReference type="ARBA" id="ARBA00000085"/>
    </source>
</evidence>
<dbReference type="Gene3D" id="1.10.287.130">
    <property type="match status" value="1"/>
</dbReference>
<dbReference type="InterPro" id="IPR015943">
    <property type="entry name" value="WD40/YVTN_repeat-like_dom_sf"/>
</dbReference>
<accession>A0ABP8KP30</accession>
<comment type="catalytic activity">
    <reaction evidence="1">
        <text>ATP + protein L-histidine = ADP + protein N-phospho-L-histidine.</text>
        <dbReference type="EC" id="2.7.13.3"/>
    </reaction>
</comment>
<keyword evidence="5" id="KW-1133">Transmembrane helix</keyword>
<evidence type="ECO:0000313" key="8">
    <source>
        <dbReference type="Proteomes" id="UP001500936"/>
    </source>
</evidence>
<dbReference type="Gene3D" id="2.130.10.10">
    <property type="entry name" value="YVTN repeat-like/Quinoprotein amine dehydrogenase"/>
    <property type="match status" value="1"/>
</dbReference>
<dbReference type="Pfam" id="PF07495">
    <property type="entry name" value="Y_Y_Y"/>
    <property type="match status" value="1"/>
</dbReference>
<keyword evidence="3" id="KW-0597">Phosphoprotein</keyword>
<dbReference type="Gene3D" id="3.30.450.40">
    <property type="match status" value="1"/>
</dbReference>
<evidence type="ECO:0000256" key="5">
    <source>
        <dbReference type="SAM" id="Phobius"/>
    </source>
</evidence>
<dbReference type="Proteomes" id="UP001500936">
    <property type="component" value="Unassembled WGS sequence"/>
</dbReference>
<reference evidence="8" key="1">
    <citation type="journal article" date="2019" name="Int. J. Syst. Evol. Microbiol.">
        <title>The Global Catalogue of Microorganisms (GCM) 10K type strain sequencing project: providing services to taxonomists for standard genome sequencing and annotation.</title>
        <authorList>
            <consortium name="The Broad Institute Genomics Platform"/>
            <consortium name="The Broad Institute Genome Sequencing Center for Infectious Disease"/>
            <person name="Wu L."/>
            <person name="Ma J."/>
        </authorList>
    </citation>
    <scope>NUCLEOTIDE SEQUENCE [LARGE SCALE GENOMIC DNA]</scope>
    <source>
        <strain evidence="8">JCM 17925</strain>
    </source>
</reference>
<name>A0ABP8KP30_9BACT</name>